<dbReference type="STRING" id="1443941.A9J31_04195"/>
<dbReference type="AlphaFoldDB" id="A0A1A7RBE7"/>
<organism evidence="2 3">
    <name type="scientific">Acinetobacter gandensis</name>
    <dbReference type="NCBI Taxonomy" id="1443941"/>
    <lineage>
        <taxon>Bacteria</taxon>
        <taxon>Pseudomonadati</taxon>
        <taxon>Pseudomonadota</taxon>
        <taxon>Gammaproteobacteria</taxon>
        <taxon>Moraxellales</taxon>
        <taxon>Moraxellaceae</taxon>
        <taxon>Acinetobacter</taxon>
    </lineage>
</organism>
<dbReference type="PROSITE" id="PS51257">
    <property type="entry name" value="PROKAR_LIPOPROTEIN"/>
    <property type="match status" value="1"/>
</dbReference>
<comment type="caution">
    <text evidence="2">The sequence shown here is derived from an EMBL/GenBank/DDBJ whole genome shotgun (WGS) entry which is preliminary data.</text>
</comment>
<accession>A0A1A7RBE7</accession>
<protein>
    <submittedName>
        <fullName evidence="2">Uncharacterized protein</fullName>
    </submittedName>
</protein>
<feature type="signal peptide" evidence="1">
    <location>
        <begin position="1"/>
        <end position="23"/>
    </location>
</feature>
<evidence type="ECO:0000313" key="2">
    <source>
        <dbReference type="EMBL" id="OBX28819.1"/>
    </source>
</evidence>
<dbReference type="RefSeq" id="WP_067764018.1">
    <property type="nucleotide sequence ID" value="NZ_LZDS01000023.1"/>
</dbReference>
<dbReference type="EMBL" id="LZDS01000023">
    <property type="protein sequence ID" value="OBX28819.1"/>
    <property type="molecule type" value="Genomic_DNA"/>
</dbReference>
<proteinExistence type="predicted"/>
<keyword evidence="3" id="KW-1185">Reference proteome</keyword>
<keyword evidence="1" id="KW-0732">Signal</keyword>
<sequence length="191" mass="21659">MSNLPLKKLALIMLLSSTFGLTACQKTSENEQQNADISADDQIMQELNADPVKVFAKTPDDKHDIQALTDFDTRFTAVSDDMEDELMRMKDEGSLTAEFALQRKQDNIQSALTMLKALDLKTEQGRYIQGLMYQYWDNQANLLKQQPTDKASEGVPQNKSIKGLGQFIHAQEQLGHWQEQYPELKHPAQAQ</sequence>
<evidence type="ECO:0000256" key="1">
    <source>
        <dbReference type="SAM" id="SignalP"/>
    </source>
</evidence>
<name>A0A1A7RBE7_9GAMM</name>
<feature type="chain" id="PRO_5008360741" evidence="1">
    <location>
        <begin position="24"/>
        <end position="191"/>
    </location>
</feature>
<reference evidence="3" key="1">
    <citation type="submission" date="2016-06" db="EMBL/GenBank/DDBJ databases">
        <authorList>
            <person name="Radolfova-Krizova L."/>
            <person name="Nemec A."/>
        </authorList>
    </citation>
    <scope>NUCLEOTIDE SEQUENCE [LARGE SCALE GENOMIC DNA]</scope>
    <source>
        <strain evidence="3">ANC 4275</strain>
    </source>
</reference>
<dbReference type="OrthoDB" id="6710329at2"/>
<evidence type="ECO:0000313" key="3">
    <source>
        <dbReference type="Proteomes" id="UP000185753"/>
    </source>
</evidence>
<dbReference type="Proteomes" id="UP000185753">
    <property type="component" value="Unassembled WGS sequence"/>
</dbReference>
<gene>
    <name evidence="2" type="ORF">A9J31_04195</name>
</gene>